<accession>A0AAN6WK11</accession>
<evidence type="ECO:0000313" key="2">
    <source>
        <dbReference type="EMBL" id="KAK4183239.1"/>
    </source>
</evidence>
<keyword evidence="3" id="KW-1185">Reference proteome</keyword>
<comment type="caution">
    <text evidence="2">The sequence shown here is derived from an EMBL/GenBank/DDBJ whole genome shotgun (WGS) entry which is preliminary data.</text>
</comment>
<feature type="region of interest" description="Disordered" evidence="1">
    <location>
        <begin position="273"/>
        <end position="307"/>
    </location>
</feature>
<protein>
    <submittedName>
        <fullName evidence="2">Uncharacterized protein</fullName>
    </submittedName>
</protein>
<evidence type="ECO:0000256" key="1">
    <source>
        <dbReference type="SAM" id="MobiDB-lite"/>
    </source>
</evidence>
<feature type="region of interest" description="Disordered" evidence="1">
    <location>
        <begin position="108"/>
        <end position="140"/>
    </location>
</feature>
<feature type="compositionally biased region" description="Low complexity" evidence="1">
    <location>
        <begin position="116"/>
        <end position="130"/>
    </location>
</feature>
<sequence length="307" mass="33344">MANDRHGVVKIDAQIEAALHQTILNLAYDTTRAEFHQACVESQKQIFATTIGIASRHVSIGEAELVIRSDDLVAMEPEVLRVMRRLIDDDTCNFSSSMMVKAAEPAPWSSVSRTGSTRPLSSAAATTAPADPSPGGGVSNSTPFLGHRELHCVPVDAAAIPNGLCLCLWHCQYAKIYGANADYIFKYPNETKSGWYVLRCRGDNGHLETFKSDPFSKGTQLALKHFNEVSDCTGHQTKSPSGGKWTKEEIMSCYGYKISGNISRESAKSANAKLAAQLSKESRTLKQQNSNGLPEKPKHSLGLVSSD</sequence>
<dbReference type="EMBL" id="MU864564">
    <property type="protein sequence ID" value="KAK4183239.1"/>
    <property type="molecule type" value="Genomic_DNA"/>
</dbReference>
<reference evidence="2" key="1">
    <citation type="journal article" date="2023" name="Mol. Phylogenet. Evol.">
        <title>Genome-scale phylogeny and comparative genomics of the fungal order Sordariales.</title>
        <authorList>
            <person name="Hensen N."/>
            <person name="Bonometti L."/>
            <person name="Westerberg I."/>
            <person name="Brannstrom I.O."/>
            <person name="Guillou S."/>
            <person name="Cros-Aarteil S."/>
            <person name="Calhoun S."/>
            <person name="Haridas S."/>
            <person name="Kuo A."/>
            <person name="Mondo S."/>
            <person name="Pangilinan J."/>
            <person name="Riley R."/>
            <person name="LaButti K."/>
            <person name="Andreopoulos B."/>
            <person name="Lipzen A."/>
            <person name="Chen C."/>
            <person name="Yan M."/>
            <person name="Daum C."/>
            <person name="Ng V."/>
            <person name="Clum A."/>
            <person name="Steindorff A."/>
            <person name="Ohm R.A."/>
            <person name="Martin F."/>
            <person name="Silar P."/>
            <person name="Natvig D.O."/>
            <person name="Lalanne C."/>
            <person name="Gautier V."/>
            <person name="Ament-Velasquez S.L."/>
            <person name="Kruys A."/>
            <person name="Hutchinson M.I."/>
            <person name="Powell A.J."/>
            <person name="Barry K."/>
            <person name="Miller A.N."/>
            <person name="Grigoriev I.V."/>
            <person name="Debuchy R."/>
            <person name="Gladieux P."/>
            <person name="Hiltunen Thoren M."/>
            <person name="Johannesson H."/>
        </authorList>
    </citation>
    <scope>NUCLEOTIDE SEQUENCE</scope>
    <source>
        <strain evidence="2">PSN309</strain>
    </source>
</reference>
<proteinExistence type="predicted"/>
<evidence type="ECO:0000313" key="3">
    <source>
        <dbReference type="Proteomes" id="UP001302126"/>
    </source>
</evidence>
<reference evidence="2" key="2">
    <citation type="submission" date="2023-05" db="EMBL/GenBank/DDBJ databases">
        <authorList>
            <consortium name="Lawrence Berkeley National Laboratory"/>
            <person name="Steindorff A."/>
            <person name="Hensen N."/>
            <person name="Bonometti L."/>
            <person name="Westerberg I."/>
            <person name="Brannstrom I.O."/>
            <person name="Guillou S."/>
            <person name="Cros-Aarteil S."/>
            <person name="Calhoun S."/>
            <person name="Haridas S."/>
            <person name="Kuo A."/>
            <person name="Mondo S."/>
            <person name="Pangilinan J."/>
            <person name="Riley R."/>
            <person name="Labutti K."/>
            <person name="Andreopoulos B."/>
            <person name="Lipzen A."/>
            <person name="Chen C."/>
            <person name="Yanf M."/>
            <person name="Daum C."/>
            <person name="Ng V."/>
            <person name="Clum A."/>
            <person name="Ohm R."/>
            <person name="Martin F."/>
            <person name="Silar P."/>
            <person name="Natvig D."/>
            <person name="Lalanne C."/>
            <person name="Gautier V."/>
            <person name="Ament-Velasquez S.L."/>
            <person name="Kruys A."/>
            <person name="Hutchinson M.I."/>
            <person name="Powell A.J."/>
            <person name="Barry K."/>
            <person name="Miller A.N."/>
            <person name="Grigoriev I.V."/>
            <person name="Debuchy R."/>
            <person name="Gladieux P."/>
            <person name="Thoren M.H."/>
            <person name="Johannesson H."/>
        </authorList>
    </citation>
    <scope>NUCLEOTIDE SEQUENCE</scope>
    <source>
        <strain evidence="2">PSN309</strain>
    </source>
</reference>
<organism evidence="2 3">
    <name type="scientific">Podospora australis</name>
    <dbReference type="NCBI Taxonomy" id="1536484"/>
    <lineage>
        <taxon>Eukaryota</taxon>
        <taxon>Fungi</taxon>
        <taxon>Dikarya</taxon>
        <taxon>Ascomycota</taxon>
        <taxon>Pezizomycotina</taxon>
        <taxon>Sordariomycetes</taxon>
        <taxon>Sordariomycetidae</taxon>
        <taxon>Sordariales</taxon>
        <taxon>Podosporaceae</taxon>
        <taxon>Podospora</taxon>
    </lineage>
</organism>
<dbReference type="Proteomes" id="UP001302126">
    <property type="component" value="Unassembled WGS sequence"/>
</dbReference>
<name>A0AAN6WK11_9PEZI</name>
<gene>
    <name evidence="2" type="ORF">QBC35DRAFT_456479</name>
</gene>
<dbReference type="AlphaFoldDB" id="A0AAN6WK11"/>